<keyword evidence="2" id="KW-1185">Reference proteome</keyword>
<dbReference type="InterPro" id="IPR011204">
    <property type="entry name" value="Virulence_RhuM-like"/>
</dbReference>
<protein>
    <submittedName>
        <fullName evidence="1">Virulence RhuM family protein</fullName>
    </submittedName>
</protein>
<evidence type="ECO:0000313" key="2">
    <source>
        <dbReference type="Proteomes" id="UP001597101"/>
    </source>
</evidence>
<dbReference type="Pfam" id="PF13310">
    <property type="entry name" value="Virulence_RhuM"/>
    <property type="match status" value="1"/>
</dbReference>
<dbReference type="RefSeq" id="WP_377213095.1">
    <property type="nucleotide sequence ID" value="NZ_JBHTJV010000010.1"/>
</dbReference>
<name>A0ABW3FFJ2_9HYPH</name>
<dbReference type="PANTHER" id="PTHR35810:SF1">
    <property type="entry name" value="CYTOPLASMIC PROTEIN"/>
    <property type="match status" value="1"/>
</dbReference>
<evidence type="ECO:0000313" key="1">
    <source>
        <dbReference type="EMBL" id="MFD0917237.1"/>
    </source>
</evidence>
<dbReference type="PANTHER" id="PTHR35810">
    <property type="entry name" value="CYTOPLASMIC PROTEIN-RELATED"/>
    <property type="match status" value="1"/>
</dbReference>
<reference evidence="2" key="1">
    <citation type="journal article" date="2019" name="Int. J. Syst. Evol. Microbiol.">
        <title>The Global Catalogue of Microorganisms (GCM) 10K type strain sequencing project: providing services to taxonomists for standard genome sequencing and annotation.</title>
        <authorList>
            <consortium name="The Broad Institute Genomics Platform"/>
            <consortium name="The Broad Institute Genome Sequencing Center for Infectious Disease"/>
            <person name="Wu L."/>
            <person name="Ma J."/>
        </authorList>
    </citation>
    <scope>NUCLEOTIDE SEQUENCE [LARGE SCALE GENOMIC DNA]</scope>
    <source>
        <strain evidence="2">CCUG 60023</strain>
    </source>
</reference>
<gene>
    <name evidence="1" type="ORF">ACFQ14_12525</name>
</gene>
<accession>A0ABW3FFJ2</accession>
<dbReference type="PIRSF" id="PIRSF015268">
    <property type="entry name" value="Virulence_RhuM"/>
    <property type="match status" value="1"/>
</dbReference>
<comment type="caution">
    <text evidence="1">The sequence shown here is derived from an EMBL/GenBank/DDBJ whole genome shotgun (WGS) entry which is preliminary data.</text>
</comment>
<organism evidence="1 2">
    <name type="scientific">Pseudahrensia aquimaris</name>
    <dbReference type="NCBI Taxonomy" id="744461"/>
    <lineage>
        <taxon>Bacteria</taxon>
        <taxon>Pseudomonadati</taxon>
        <taxon>Pseudomonadota</taxon>
        <taxon>Alphaproteobacteria</taxon>
        <taxon>Hyphomicrobiales</taxon>
        <taxon>Ahrensiaceae</taxon>
        <taxon>Pseudahrensia</taxon>
    </lineage>
</organism>
<dbReference type="Proteomes" id="UP001597101">
    <property type="component" value="Unassembled WGS sequence"/>
</dbReference>
<dbReference type="EMBL" id="JBHTJV010000010">
    <property type="protein sequence ID" value="MFD0917237.1"/>
    <property type="molecule type" value="Genomic_DNA"/>
</dbReference>
<sequence>MSEENQQDSPRGELILYQTEDGQAEISLRAIDGTVWLTQAELAELFATTPQNVTLHIKSIYEDGELHEEATCKDFLQVRKEGDRNVERRLKHYNLDMILAVGYRVRSPRGVQFRRWANTVLKEYLVKGFAIDDARLKQAEQWDYFDEWLARIRDIRASEKRFYQKVKDLYTTAIDYDKTSDEAQLFFQKVQNKMLWAVTGHTAAELIAGRADPVKPNMGVMSWKGSIVRKGDVGIAKNYLNSEEIDELNRIVTMYLDYAEDQAKRRAPVTMAQWADKLDSFLSFNERDVLTHAGKLQMKVAQKLAADRYDAFDLKRKEADVIAADAEDIEALESLAKDLEGKKGAIE</sequence>
<proteinExistence type="predicted"/>